<dbReference type="KEGG" id="gsl:Gasu_08640"/>
<dbReference type="InterPro" id="IPR036410">
    <property type="entry name" value="HSP_DnaJ_Cys-rich_dom_sf"/>
</dbReference>
<name>M2Y7H9_GALSU</name>
<dbReference type="EMBL" id="KB454489">
    <property type="protein sequence ID" value="EME31784.1"/>
    <property type="molecule type" value="Genomic_DNA"/>
</dbReference>
<dbReference type="PANTHER" id="PTHR15852">
    <property type="entry name" value="PLASTID TRANSCRIPTIONALLY ACTIVE PROTEIN"/>
    <property type="match status" value="1"/>
</dbReference>
<dbReference type="PANTHER" id="PTHR15852:SF56">
    <property type="entry name" value="PROTEIN PHOTOSYSTEM I ASSEMBLY 2, CHLOROPLASTIC"/>
    <property type="match status" value="1"/>
</dbReference>
<dbReference type="GO" id="GO:0047134">
    <property type="term" value="F:protein-disulfide reductase [NAD(P)H] activity"/>
    <property type="evidence" value="ECO:0007669"/>
    <property type="project" value="TreeGrafter"/>
</dbReference>
<dbReference type="eggNOG" id="ENOG502RZYB">
    <property type="taxonomic scope" value="Eukaryota"/>
</dbReference>
<dbReference type="GO" id="GO:0048564">
    <property type="term" value="P:photosystem I assembly"/>
    <property type="evidence" value="ECO:0007669"/>
    <property type="project" value="TreeGrafter"/>
</dbReference>
<keyword evidence="2" id="KW-1185">Reference proteome</keyword>
<dbReference type="STRING" id="130081.M2Y7H9"/>
<dbReference type="RefSeq" id="XP_005708304.1">
    <property type="nucleotide sequence ID" value="XM_005708247.1"/>
</dbReference>
<reference evidence="2" key="1">
    <citation type="journal article" date="2013" name="Science">
        <title>Gene transfer from bacteria and archaea facilitated evolution of an extremophilic eukaryote.</title>
        <authorList>
            <person name="Schonknecht G."/>
            <person name="Chen W.H."/>
            <person name="Ternes C.M."/>
            <person name="Barbier G.G."/>
            <person name="Shrestha R.P."/>
            <person name="Stanke M."/>
            <person name="Brautigam A."/>
            <person name="Baker B.J."/>
            <person name="Banfield J.F."/>
            <person name="Garavito R.M."/>
            <person name="Carr K."/>
            <person name="Wilkerson C."/>
            <person name="Rensing S.A."/>
            <person name="Gagneul D."/>
            <person name="Dickenson N.E."/>
            <person name="Oesterhelt C."/>
            <person name="Lercher M.J."/>
            <person name="Weber A.P."/>
        </authorList>
    </citation>
    <scope>NUCLEOTIDE SEQUENCE [LARGE SCALE GENOMIC DNA]</scope>
    <source>
        <strain evidence="2">074W</strain>
    </source>
</reference>
<dbReference type="Proteomes" id="UP000030680">
    <property type="component" value="Unassembled WGS sequence"/>
</dbReference>
<proteinExistence type="predicted"/>
<dbReference type="OrthoDB" id="513375at2759"/>
<dbReference type="GO" id="GO:0009507">
    <property type="term" value="C:chloroplast"/>
    <property type="evidence" value="ECO:0007669"/>
    <property type="project" value="TreeGrafter"/>
</dbReference>
<evidence type="ECO:0000313" key="2">
    <source>
        <dbReference type="Proteomes" id="UP000030680"/>
    </source>
</evidence>
<gene>
    <name evidence="1" type="ORF">Gasu_08640</name>
</gene>
<evidence type="ECO:0000313" key="1">
    <source>
        <dbReference type="EMBL" id="EME31784.1"/>
    </source>
</evidence>
<dbReference type="GeneID" id="17090447"/>
<dbReference type="Gene3D" id="6.20.20.10">
    <property type="match status" value="1"/>
</dbReference>
<dbReference type="AlphaFoldDB" id="M2Y7H9"/>
<accession>M2Y7H9</accession>
<protein>
    <submittedName>
        <fullName evidence="1">Uncharacterized protein</fullName>
    </submittedName>
</protein>
<dbReference type="Gramene" id="EME31784">
    <property type="protein sequence ID" value="EME31784"/>
    <property type="gene ID" value="Gasu_08640"/>
</dbReference>
<dbReference type="SUPFAM" id="SSF57938">
    <property type="entry name" value="DnaJ/Hsp40 cysteine-rich domain"/>
    <property type="match status" value="1"/>
</dbReference>
<sequence>MMIGFVCHQRGTCCKVVRINLRNCQISKNKSASISRRGFLALLRPSLFLIWWFVRKPVSAEPLVSDAVCSFCNGKGQVVCDMCEGTGFWKAITPTRNQYYKGVSCPQCSGSGYLTCPVCLGTGLGEVKGLLRRDKKLGSGKGLFGIE</sequence>
<organism evidence="1 2">
    <name type="scientific">Galdieria sulphuraria</name>
    <name type="common">Red alga</name>
    <dbReference type="NCBI Taxonomy" id="130081"/>
    <lineage>
        <taxon>Eukaryota</taxon>
        <taxon>Rhodophyta</taxon>
        <taxon>Bangiophyceae</taxon>
        <taxon>Galdieriales</taxon>
        <taxon>Galdieriaceae</taxon>
        <taxon>Galdieria</taxon>
    </lineage>
</organism>